<dbReference type="PANTHER" id="PTHR31885">
    <property type="entry name" value="GH04784P"/>
    <property type="match status" value="1"/>
</dbReference>
<keyword evidence="5 6" id="KW-0472">Membrane</keyword>
<dbReference type="AlphaFoldDB" id="A0A9P8V646"/>
<keyword evidence="3 6" id="KW-0812">Transmembrane</keyword>
<name>A0A9P8V646_9PEZI</name>
<comment type="similarity">
    <text evidence="2">Belongs to the TMEM86 family.</text>
</comment>
<dbReference type="Proteomes" id="UP000770015">
    <property type="component" value="Unassembled WGS sequence"/>
</dbReference>
<evidence type="ECO:0000256" key="2">
    <source>
        <dbReference type="ARBA" id="ARBA00007375"/>
    </source>
</evidence>
<dbReference type="GO" id="GO:0016020">
    <property type="term" value="C:membrane"/>
    <property type="evidence" value="ECO:0007669"/>
    <property type="project" value="UniProtKB-SubCell"/>
</dbReference>
<evidence type="ECO:0000256" key="3">
    <source>
        <dbReference type="ARBA" id="ARBA00022692"/>
    </source>
</evidence>
<dbReference type="PANTHER" id="PTHR31885:SF6">
    <property type="entry name" value="GH04784P"/>
    <property type="match status" value="1"/>
</dbReference>
<evidence type="ECO:0000256" key="5">
    <source>
        <dbReference type="ARBA" id="ARBA00023136"/>
    </source>
</evidence>
<comment type="caution">
    <text evidence="7">The sequence shown here is derived from an EMBL/GenBank/DDBJ whole genome shotgun (WGS) entry which is preliminary data.</text>
</comment>
<organism evidence="7 8">
    <name type="scientific">Plectosphaerella plurivora</name>
    <dbReference type="NCBI Taxonomy" id="936078"/>
    <lineage>
        <taxon>Eukaryota</taxon>
        <taxon>Fungi</taxon>
        <taxon>Dikarya</taxon>
        <taxon>Ascomycota</taxon>
        <taxon>Pezizomycotina</taxon>
        <taxon>Sordariomycetes</taxon>
        <taxon>Hypocreomycetidae</taxon>
        <taxon>Glomerellales</taxon>
        <taxon>Plectosphaerellaceae</taxon>
        <taxon>Plectosphaerella</taxon>
    </lineage>
</organism>
<reference evidence="7" key="1">
    <citation type="journal article" date="2021" name="Nat. Commun.">
        <title>Genetic determinants of endophytism in the Arabidopsis root mycobiome.</title>
        <authorList>
            <person name="Mesny F."/>
            <person name="Miyauchi S."/>
            <person name="Thiergart T."/>
            <person name="Pickel B."/>
            <person name="Atanasova L."/>
            <person name="Karlsson M."/>
            <person name="Huettel B."/>
            <person name="Barry K.W."/>
            <person name="Haridas S."/>
            <person name="Chen C."/>
            <person name="Bauer D."/>
            <person name="Andreopoulos W."/>
            <person name="Pangilinan J."/>
            <person name="LaButti K."/>
            <person name="Riley R."/>
            <person name="Lipzen A."/>
            <person name="Clum A."/>
            <person name="Drula E."/>
            <person name="Henrissat B."/>
            <person name="Kohler A."/>
            <person name="Grigoriev I.V."/>
            <person name="Martin F.M."/>
            <person name="Hacquard S."/>
        </authorList>
    </citation>
    <scope>NUCLEOTIDE SEQUENCE</scope>
    <source>
        <strain evidence="7">MPI-SDFR-AT-0117</strain>
    </source>
</reference>
<evidence type="ECO:0000256" key="1">
    <source>
        <dbReference type="ARBA" id="ARBA00004141"/>
    </source>
</evidence>
<feature type="transmembrane region" description="Helical" evidence="6">
    <location>
        <begin position="12"/>
        <end position="32"/>
    </location>
</feature>
<gene>
    <name evidence="7" type="ORF">F5X68DRAFT_263605</name>
</gene>
<keyword evidence="4 6" id="KW-1133">Transmembrane helix</keyword>
<feature type="transmembrane region" description="Helical" evidence="6">
    <location>
        <begin position="122"/>
        <end position="140"/>
    </location>
</feature>
<evidence type="ECO:0000256" key="4">
    <source>
        <dbReference type="ARBA" id="ARBA00022989"/>
    </source>
</evidence>
<dbReference type="EMBL" id="JAGSXJ010000020">
    <property type="protein sequence ID" value="KAH6679868.1"/>
    <property type="molecule type" value="Genomic_DNA"/>
</dbReference>
<feature type="transmembrane region" description="Helical" evidence="6">
    <location>
        <begin position="147"/>
        <end position="164"/>
    </location>
</feature>
<dbReference type="GO" id="GO:0016787">
    <property type="term" value="F:hydrolase activity"/>
    <property type="evidence" value="ECO:0007669"/>
    <property type="project" value="TreeGrafter"/>
</dbReference>
<feature type="transmembrane region" description="Helical" evidence="6">
    <location>
        <begin position="83"/>
        <end position="102"/>
    </location>
</feature>
<keyword evidence="8" id="KW-1185">Reference proteome</keyword>
<dbReference type="InterPro" id="IPR012506">
    <property type="entry name" value="TMEM86B-like"/>
</dbReference>
<dbReference type="Pfam" id="PF07947">
    <property type="entry name" value="YhhN"/>
    <property type="match status" value="1"/>
</dbReference>
<evidence type="ECO:0000313" key="7">
    <source>
        <dbReference type="EMBL" id="KAH6679868.1"/>
    </source>
</evidence>
<accession>A0A9P8V646</accession>
<evidence type="ECO:0000256" key="6">
    <source>
        <dbReference type="SAM" id="Phobius"/>
    </source>
</evidence>
<protein>
    <submittedName>
        <fullName evidence="7">YhhN-like protein</fullName>
    </submittedName>
</protein>
<evidence type="ECO:0000313" key="8">
    <source>
        <dbReference type="Proteomes" id="UP000770015"/>
    </source>
</evidence>
<dbReference type="OrthoDB" id="2133758at2759"/>
<proteinExistence type="inferred from homology"/>
<comment type="subcellular location">
    <subcellularLocation>
        <location evidence="1">Membrane</location>
        <topology evidence="1">Multi-pass membrane protein</topology>
    </subcellularLocation>
</comment>
<sequence>MSSDQNPLNVENILFAISLASAVGYGLTTRAAPSIPRMLVKTASIGTLAVISTRLAAPRLLVTAQAFGSLGDAFLAWDGDGPFLCGLTSFLTAHIFYISLFARTGLGSDLILSEGWRVSTALGMLVVALCMVATLLPRVAKDLKVPILVYSVAIYGMVLAALTIDNAHLVTGAILFTTSDSLLATEKFLLSQDSSHRRWIEYAVWALYYGGQALIMKGILENL</sequence>